<evidence type="ECO:0000313" key="2">
    <source>
        <dbReference type="EMBL" id="GMI31246.1"/>
    </source>
</evidence>
<reference evidence="3" key="1">
    <citation type="journal article" date="2023" name="Commun. Biol.">
        <title>Genome analysis of Parmales, the sister group of diatoms, reveals the evolutionary specialization of diatoms from phago-mixotrophs to photoautotrophs.</title>
        <authorList>
            <person name="Ban H."/>
            <person name="Sato S."/>
            <person name="Yoshikawa S."/>
            <person name="Yamada K."/>
            <person name="Nakamura Y."/>
            <person name="Ichinomiya M."/>
            <person name="Sato N."/>
            <person name="Blanc-Mathieu R."/>
            <person name="Endo H."/>
            <person name="Kuwata A."/>
            <person name="Ogata H."/>
        </authorList>
    </citation>
    <scope>NUCLEOTIDE SEQUENCE [LARGE SCALE GENOMIC DNA]</scope>
</reference>
<dbReference type="AlphaFoldDB" id="A0A9W7G3B7"/>
<evidence type="ECO:0000256" key="1">
    <source>
        <dbReference type="SAM" id="MobiDB-lite"/>
    </source>
</evidence>
<comment type="caution">
    <text evidence="2">The sequence shown here is derived from an EMBL/GenBank/DDBJ whole genome shotgun (WGS) entry which is preliminary data.</text>
</comment>
<gene>
    <name evidence="2" type="ORF">TrCOL_g9011</name>
</gene>
<accession>A0A9W7G3B7</accession>
<dbReference type="SMART" id="SM00671">
    <property type="entry name" value="SEL1"/>
    <property type="match status" value="2"/>
</dbReference>
<dbReference type="Pfam" id="PF08238">
    <property type="entry name" value="Sel1"/>
    <property type="match status" value="2"/>
</dbReference>
<keyword evidence="3" id="KW-1185">Reference proteome</keyword>
<evidence type="ECO:0000313" key="3">
    <source>
        <dbReference type="Proteomes" id="UP001165065"/>
    </source>
</evidence>
<dbReference type="Gene3D" id="1.25.40.10">
    <property type="entry name" value="Tetratricopeptide repeat domain"/>
    <property type="match status" value="1"/>
</dbReference>
<dbReference type="EMBL" id="BRYA01000007">
    <property type="protein sequence ID" value="GMI31246.1"/>
    <property type="molecule type" value="Genomic_DNA"/>
</dbReference>
<protein>
    <submittedName>
        <fullName evidence="2">Uncharacterized protein</fullName>
    </submittedName>
</protein>
<dbReference type="SUPFAM" id="SSF81901">
    <property type="entry name" value="HCP-like"/>
    <property type="match status" value="1"/>
</dbReference>
<proteinExistence type="predicted"/>
<organism evidence="2 3">
    <name type="scientific">Triparma columacea</name>
    <dbReference type="NCBI Taxonomy" id="722753"/>
    <lineage>
        <taxon>Eukaryota</taxon>
        <taxon>Sar</taxon>
        <taxon>Stramenopiles</taxon>
        <taxon>Ochrophyta</taxon>
        <taxon>Bolidophyceae</taxon>
        <taxon>Parmales</taxon>
        <taxon>Triparmaceae</taxon>
        <taxon>Triparma</taxon>
    </lineage>
</organism>
<feature type="compositionally biased region" description="Basic and acidic residues" evidence="1">
    <location>
        <begin position="42"/>
        <end position="54"/>
    </location>
</feature>
<feature type="region of interest" description="Disordered" evidence="1">
    <location>
        <begin position="37"/>
        <end position="58"/>
    </location>
</feature>
<dbReference type="InterPro" id="IPR006597">
    <property type="entry name" value="Sel1-like"/>
</dbReference>
<dbReference type="OrthoDB" id="191807at2759"/>
<name>A0A9W7G3B7_9STRA</name>
<dbReference type="InterPro" id="IPR011990">
    <property type="entry name" value="TPR-like_helical_dom_sf"/>
</dbReference>
<sequence>MLSNLSRLHKVPFRAFPIFYSPSYSRRLPSNYRTFSTTSDDVDNKTRKRWKDEQSEWDQTNERGMAGDAVAMCDVGWSYHQGMVPSTTPSVYSPPDVPKAVSCYELSASKGYSPAAGLLGDIYFYGEAGVAADEDKAKEWLEKVVELTEEDEPEDAYLRGKGIQKLGIIAHRKGDKNEAEGKFKESTALMGKHLNGNWGFILPHDPPGLWEFLNAEQEILEDTPTLAQKLNGFAVAPGFRGGLDAAVQLRAFTNRVRGVEANDGEWAVRYQMECLERFRGGGEGAWGVTYLESFMRIMGHPALQSSLRGIANAGRTPKVAVLGSALGNQVVWGSAAFGFEGVGYDVLDCAVDKASEIVAGLKGEGGEGIKDRVMFERRDVTSGFDMSGVNIVWSNDHEWDEESQRRVERLAFEGLEEGGGMVLYRPPLERKLGWREGVRIKVPTSWNPEKTVFLLLK</sequence>
<dbReference type="Proteomes" id="UP001165065">
    <property type="component" value="Unassembled WGS sequence"/>
</dbReference>